<sequence>LDPCYKLTFLRYKLSKIYTRDEVDELIEKVKVVLDKLYEHYSSVELASLKNVDASKEGINVGKEISDDPNVVLDEDVVD</sequence>
<name>A0ABC8UVM7_9AQUA</name>
<accession>A0ABC8UVM7</accession>
<proteinExistence type="predicted"/>
<comment type="caution">
    <text evidence="1">The sequence shown here is derived from an EMBL/GenBank/DDBJ whole genome shotgun (WGS) entry which is preliminary data.</text>
</comment>
<evidence type="ECO:0000313" key="1">
    <source>
        <dbReference type="EMBL" id="CAK9185126.1"/>
    </source>
</evidence>
<gene>
    <name evidence="1" type="ORF">ILEXP_LOCUS55496</name>
</gene>
<evidence type="ECO:0000313" key="2">
    <source>
        <dbReference type="Proteomes" id="UP001642360"/>
    </source>
</evidence>
<protein>
    <submittedName>
        <fullName evidence="1">Uncharacterized protein</fullName>
    </submittedName>
</protein>
<dbReference type="EMBL" id="CAUOFW020009180">
    <property type="protein sequence ID" value="CAK9185126.1"/>
    <property type="molecule type" value="Genomic_DNA"/>
</dbReference>
<organism evidence="1 2">
    <name type="scientific">Ilex paraguariensis</name>
    <name type="common">yerba mate</name>
    <dbReference type="NCBI Taxonomy" id="185542"/>
    <lineage>
        <taxon>Eukaryota</taxon>
        <taxon>Viridiplantae</taxon>
        <taxon>Streptophyta</taxon>
        <taxon>Embryophyta</taxon>
        <taxon>Tracheophyta</taxon>
        <taxon>Spermatophyta</taxon>
        <taxon>Magnoliopsida</taxon>
        <taxon>eudicotyledons</taxon>
        <taxon>Gunneridae</taxon>
        <taxon>Pentapetalae</taxon>
        <taxon>asterids</taxon>
        <taxon>campanulids</taxon>
        <taxon>Aquifoliales</taxon>
        <taxon>Aquifoliaceae</taxon>
        <taxon>Ilex</taxon>
    </lineage>
</organism>
<reference evidence="1 2" key="1">
    <citation type="submission" date="2024-02" db="EMBL/GenBank/DDBJ databases">
        <authorList>
            <person name="Vignale AGUSTIN F."/>
            <person name="Sosa J E."/>
            <person name="Modenutti C."/>
        </authorList>
    </citation>
    <scope>NUCLEOTIDE SEQUENCE [LARGE SCALE GENOMIC DNA]</scope>
</reference>
<feature type="non-terminal residue" evidence="1">
    <location>
        <position position="1"/>
    </location>
</feature>
<dbReference type="Proteomes" id="UP001642360">
    <property type="component" value="Unassembled WGS sequence"/>
</dbReference>
<dbReference type="AlphaFoldDB" id="A0ABC8UVM7"/>
<keyword evidence="2" id="KW-1185">Reference proteome</keyword>